<dbReference type="Proteomes" id="UP000199073">
    <property type="component" value="Unassembled WGS sequence"/>
</dbReference>
<dbReference type="SUPFAM" id="SSF81301">
    <property type="entry name" value="Nucleotidyltransferase"/>
    <property type="match status" value="1"/>
</dbReference>
<dbReference type="InterPro" id="IPR006674">
    <property type="entry name" value="HD_domain"/>
</dbReference>
<dbReference type="InterPro" id="IPR032828">
    <property type="entry name" value="PolyA_RNA-bd"/>
</dbReference>
<dbReference type="InterPro" id="IPR050124">
    <property type="entry name" value="tRNA_CCA-adding_enzyme"/>
</dbReference>
<keyword evidence="9" id="KW-0460">Magnesium</keyword>
<dbReference type="Pfam" id="PF01966">
    <property type="entry name" value="HD"/>
    <property type="match status" value="1"/>
</dbReference>
<dbReference type="AlphaFoldDB" id="A0A1H0UKR8"/>
<dbReference type="PANTHER" id="PTHR47545">
    <property type="entry name" value="MULTIFUNCTIONAL CCA PROTEIN"/>
    <property type="match status" value="1"/>
</dbReference>
<dbReference type="RefSeq" id="WP_092225381.1">
    <property type="nucleotide sequence ID" value="NZ_FNJI01000033.1"/>
</dbReference>
<dbReference type="GO" id="GO:0046872">
    <property type="term" value="F:metal ion binding"/>
    <property type="evidence" value="ECO:0007669"/>
    <property type="project" value="UniProtKB-KW"/>
</dbReference>
<keyword evidence="6" id="KW-0548">Nucleotidyltransferase</keyword>
<evidence type="ECO:0000256" key="7">
    <source>
        <dbReference type="ARBA" id="ARBA00022723"/>
    </source>
</evidence>
<dbReference type="Gene3D" id="3.30.460.10">
    <property type="entry name" value="Beta Polymerase, domain 2"/>
    <property type="match status" value="1"/>
</dbReference>
<dbReference type="GO" id="GO:0016779">
    <property type="term" value="F:nucleotidyltransferase activity"/>
    <property type="evidence" value="ECO:0007669"/>
    <property type="project" value="UniProtKB-KW"/>
</dbReference>
<dbReference type="Gene3D" id="1.10.3090.10">
    <property type="entry name" value="cca-adding enzyme, domain 2"/>
    <property type="match status" value="1"/>
</dbReference>
<evidence type="ECO:0000259" key="13">
    <source>
        <dbReference type="Pfam" id="PF01966"/>
    </source>
</evidence>
<keyword evidence="5" id="KW-0819">tRNA processing</keyword>
<evidence type="ECO:0000313" key="15">
    <source>
        <dbReference type="EMBL" id="SDP66751.1"/>
    </source>
</evidence>
<dbReference type="GO" id="GO:0008033">
    <property type="term" value="P:tRNA processing"/>
    <property type="evidence" value="ECO:0007669"/>
    <property type="project" value="UniProtKB-KW"/>
</dbReference>
<dbReference type="InterPro" id="IPR003607">
    <property type="entry name" value="HD/PDEase_dom"/>
</dbReference>
<dbReference type="Pfam" id="PF01743">
    <property type="entry name" value="PolyA_pol"/>
    <property type="match status" value="1"/>
</dbReference>
<keyword evidence="3" id="KW-0820">tRNA-binding</keyword>
<evidence type="ECO:0000313" key="16">
    <source>
        <dbReference type="Proteomes" id="UP000199073"/>
    </source>
</evidence>
<dbReference type="EMBL" id="FNJI01000033">
    <property type="protein sequence ID" value="SDP66751.1"/>
    <property type="molecule type" value="Genomic_DNA"/>
</dbReference>
<feature type="domain" description="tRNA nucleotidyltransferase/poly(A) polymerase RNA and SrmB- binding" evidence="14">
    <location>
        <begin position="176"/>
        <end position="236"/>
    </location>
</feature>
<name>A0A1H0UKR8_9BACT</name>
<feature type="domain" description="HD" evidence="13">
    <location>
        <begin position="251"/>
        <end position="360"/>
    </location>
</feature>
<evidence type="ECO:0000256" key="9">
    <source>
        <dbReference type="ARBA" id="ARBA00022842"/>
    </source>
</evidence>
<dbReference type="Pfam" id="PF12627">
    <property type="entry name" value="PolyA_pol_RNAbd"/>
    <property type="match status" value="1"/>
</dbReference>
<proteinExistence type="inferred from homology"/>
<dbReference type="PANTHER" id="PTHR47545:SF2">
    <property type="entry name" value="CC-ADDING TRNA NUCLEOTIDYLTRANSFERASE"/>
    <property type="match status" value="1"/>
</dbReference>
<comment type="cofactor">
    <cofactor evidence="1">
        <name>Mg(2+)</name>
        <dbReference type="ChEBI" id="CHEBI:18420"/>
    </cofactor>
</comment>
<accession>A0A1H0UKR8</accession>
<protein>
    <submittedName>
        <fullName evidence="15">Poly(A) polymerase</fullName>
    </submittedName>
</protein>
<dbReference type="InterPro" id="IPR002646">
    <property type="entry name" value="PolA_pol_head_dom"/>
</dbReference>
<evidence type="ECO:0000259" key="14">
    <source>
        <dbReference type="Pfam" id="PF12627"/>
    </source>
</evidence>
<evidence type="ECO:0000256" key="4">
    <source>
        <dbReference type="ARBA" id="ARBA00022679"/>
    </source>
</evidence>
<dbReference type="CDD" id="cd00077">
    <property type="entry name" value="HDc"/>
    <property type="match status" value="1"/>
</dbReference>
<dbReference type="NCBIfam" id="TIGR00277">
    <property type="entry name" value="HDIG"/>
    <property type="match status" value="1"/>
</dbReference>
<keyword evidence="16" id="KW-1185">Reference proteome</keyword>
<dbReference type="InterPro" id="IPR006675">
    <property type="entry name" value="HDIG_dom"/>
</dbReference>
<comment type="similarity">
    <text evidence="2 11">Belongs to the tRNA nucleotidyltransferase/poly(A) polymerase family.</text>
</comment>
<evidence type="ECO:0000256" key="11">
    <source>
        <dbReference type="RuleBase" id="RU003953"/>
    </source>
</evidence>
<evidence type="ECO:0000256" key="10">
    <source>
        <dbReference type="ARBA" id="ARBA00022884"/>
    </source>
</evidence>
<dbReference type="STRING" id="91360.SAMN05660330_03610"/>
<keyword evidence="7" id="KW-0479">Metal-binding</keyword>
<sequence>MTGDREDRVILNCLDDAAAALYRVGTRRAEAVYAAGGTLRDILTGRSPQDLDVTVAKASMSWARELVTELGGGTIVDISGPDDDAARVVWRKKQVDISSFREQAATIEQDLRLRDYTVNAIGLKLENRNRYCVSELIDPTGGLGDLHRKILNHLPGAFAADPIRMLRGYRLYAKHGFMLSGGTRDAIKRDAGLIARVARERVEYELRQVFESDRTSETVVLMDEDRLLDLLIPELYAAKGVEQPEFHHLDVFGHCLLTLQMMEKIVGDPDRFFPHDNSMITGYLSSQTNKRNLKWAALLHDVGKPVTRAVRRDMGGRVTFYRHDEEGRELFFRFATKYRWSNRDMRTVGSLIEMHMHPFHLCNVRSQNGLSRRAVLKLCRRAKDDLGGLFALAMADSLASSGAKKPAGMEQQLVALFQRVQKTYRESIKPVLQGPKLLNGKDLIELFGLEPGPDFAVILGELEVAQVEGKVIDRGTAVEWVEKFLGKRDLRPAGRS</sequence>
<evidence type="ECO:0000259" key="12">
    <source>
        <dbReference type="Pfam" id="PF01743"/>
    </source>
</evidence>
<keyword evidence="4 11" id="KW-0808">Transferase</keyword>
<organism evidence="15 16">
    <name type="scientific">Desulforhopalus singaporensis</name>
    <dbReference type="NCBI Taxonomy" id="91360"/>
    <lineage>
        <taxon>Bacteria</taxon>
        <taxon>Pseudomonadati</taxon>
        <taxon>Thermodesulfobacteriota</taxon>
        <taxon>Desulfobulbia</taxon>
        <taxon>Desulfobulbales</taxon>
        <taxon>Desulfocapsaceae</taxon>
        <taxon>Desulforhopalus</taxon>
    </lineage>
</organism>
<dbReference type="InterPro" id="IPR043519">
    <property type="entry name" value="NT_sf"/>
</dbReference>
<evidence type="ECO:0000256" key="1">
    <source>
        <dbReference type="ARBA" id="ARBA00001946"/>
    </source>
</evidence>
<evidence type="ECO:0000256" key="8">
    <source>
        <dbReference type="ARBA" id="ARBA00022741"/>
    </source>
</evidence>
<feature type="domain" description="Poly A polymerase head" evidence="12">
    <location>
        <begin position="32"/>
        <end position="151"/>
    </location>
</feature>
<keyword evidence="10 11" id="KW-0694">RNA-binding</keyword>
<dbReference type="GO" id="GO:0000049">
    <property type="term" value="F:tRNA binding"/>
    <property type="evidence" value="ECO:0007669"/>
    <property type="project" value="UniProtKB-KW"/>
</dbReference>
<dbReference type="SUPFAM" id="SSF81891">
    <property type="entry name" value="Poly A polymerase C-terminal region-like"/>
    <property type="match status" value="1"/>
</dbReference>
<keyword evidence="8" id="KW-0547">Nucleotide-binding</keyword>
<evidence type="ECO:0000256" key="3">
    <source>
        <dbReference type="ARBA" id="ARBA00022555"/>
    </source>
</evidence>
<dbReference type="OrthoDB" id="9805698at2"/>
<evidence type="ECO:0000256" key="5">
    <source>
        <dbReference type="ARBA" id="ARBA00022694"/>
    </source>
</evidence>
<evidence type="ECO:0000256" key="2">
    <source>
        <dbReference type="ARBA" id="ARBA00007265"/>
    </source>
</evidence>
<evidence type="ECO:0000256" key="6">
    <source>
        <dbReference type="ARBA" id="ARBA00022695"/>
    </source>
</evidence>
<gene>
    <name evidence="15" type="ORF">SAMN05660330_03610</name>
</gene>
<dbReference type="GO" id="GO:0000166">
    <property type="term" value="F:nucleotide binding"/>
    <property type="evidence" value="ECO:0007669"/>
    <property type="project" value="UniProtKB-KW"/>
</dbReference>
<reference evidence="15 16" key="1">
    <citation type="submission" date="2016-10" db="EMBL/GenBank/DDBJ databases">
        <authorList>
            <person name="de Groot N.N."/>
        </authorList>
    </citation>
    <scope>NUCLEOTIDE SEQUENCE [LARGE SCALE GENOMIC DNA]</scope>
    <source>
        <strain evidence="15 16">DSM 12130</strain>
    </source>
</reference>